<comment type="caution">
    <text evidence="1">The sequence shown here is derived from an EMBL/GenBank/DDBJ whole genome shotgun (WGS) entry which is preliminary data.</text>
</comment>
<reference evidence="1" key="1">
    <citation type="submission" date="2021-05" db="EMBL/GenBank/DDBJ databases">
        <title>Comparative genomics of three Colletotrichum scovillei strains and genetic complementation revealed genes involved fungal growth and virulence on chili pepper.</title>
        <authorList>
            <person name="Hsieh D.-K."/>
            <person name="Chuang S.-C."/>
            <person name="Chen C.-Y."/>
            <person name="Chao Y.-T."/>
            <person name="Lu M.-Y.J."/>
            <person name="Lee M.-H."/>
            <person name="Shih M.-C."/>
        </authorList>
    </citation>
    <scope>NUCLEOTIDE SEQUENCE</scope>
    <source>
        <strain evidence="1">Coll-153</strain>
    </source>
</reference>
<gene>
    <name evidence="1" type="ORF">JMJ77_013499</name>
</gene>
<sequence>MGNPRIDGWRNDGQRNVNVGTFVVLSNHVGYIDFCVCMTQIRFLEGTNAIANANSYLHDPRRLTDGSALQVTTAETSVYLFSKEYRGI</sequence>
<dbReference type="AlphaFoldDB" id="A0A9P7R955"/>
<proteinExistence type="predicted"/>
<keyword evidence="2" id="KW-1185">Reference proteome</keyword>
<accession>A0A9P7R955</accession>
<evidence type="ECO:0000313" key="1">
    <source>
        <dbReference type="EMBL" id="KAG7050759.1"/>
    </source>
</evidence>
<organism evidence="1 2">
    <name type="scientific">Colletotrichum scovillei</name>
    <dbReference type="NCBI Taxonomy" id="1209932"/>
    <lineage>
        <taxon>Eukaryota</taxon>
        <taxon>Fungi</taxon>
        <taxon>Dikarya</taxon>
        <taxon>Ascomycota</taxon>
        <taxon>Pezizomycotina</taxon>
        <taxon>Sordariomycetes</taxon>
        <taxon>Hypocreomycetidae</taxon>
        <taxon>Glomerellales</taxon>
        <taxon>Glomerellaceae</taxon>
        <taxon>Colletotrichum</taxon>
        <taxon>Colletotrichum acutatum species complex</taxon>
    </lineage>
</organism>
<name>A0A9P7R955_9PEZI</name>
<dbReference type="EMBL" id="JAESDN010000005">
    <property type="protein sequence ID" value="KAG7050759.1"/>
    <property type="molecule type" value="Genomic_DNA"/>
</dbReference>
<dbReference type="Proteomes" id="UP000699042">
    <property type="component" value="Unassembled WGS sequence"/>
</dbReference>
<evidence type="ECO:0000313" key="2">
    <source>
        <dbReference type="Proteomes" id="UP000699042"/>
    </source>
</evidence>
<protein>
    <submittedName>
        <fullName evidence="1">Uncharacterized protein</fullName>
    </submittedName>
</protein>